<dbReference type="AlphaFoldDB" id="A0A512JQD4"/>
<organism evidence="1 2">
    <name type="scientific">Methylobacterium gnaphalii</name>
    <dbReference type="NCBI Taxonomy" id="1010610"/>
    <lineage>
        <taxon>Bacteria</taxon>
        <taxon>Pseudomonadati</taxon>
        <taxon>Pseudomonadota</taxon>
        <taxon>Alphaproteobacteria</taxon>
        <taxon>Hyphomicrobiales</taxon>
        <taxon>Methylobacteriaceae</taxon>
        <taxon>Methylobacterium</taxon>
    </lineage>
</organism>
<reference evidence="1 2" key="1">
    <citation type="submission" date="2019-07" db="EMBL/GenBank/DDBJ databases">
        <title>Whole genome shotgun sequence of Methylobacterium gnaphalii NBRC 107716.</title>
        <authorList>
            <person name="Hosoyama A."/>
            <person name="Uohara A."/>
            <person name="Ohji S."/>
            <person name="Ichikawa N."/>
        </authorList>
    </citation>
    <scope>NUCLEOTIDE SEQUENCE [LARGE SCALE GENOMIC DNA]</scope>
    <source>
        <strain evidence="1 2">NBRC 107716</strain>
    </source>
</reference>
<accession>A0A512JQD4</accession>
<comment type="caution">
    <text evidence="1">The sequence shown here is derived from an EMBL/GenBank/DDBJ whole genome shotgun (WGS) entry which is preliminary data.</text>
</comment>
<dbReference type="Proteomes" id="UP000321750">
    <property type="component" value="Unassembled WGS sequence"/>
</dbReference>
<sequence>MIGRTYLERGKPAVVLIRWADKGMRKVLIEHESGEHVVRSFRGLRKTPSFGTGLHHG</sequence>
<gene>
    <name evidence="1" type="ORF">MGN01_39860</name>
</gene>
<name>A0A512JQD4_9HYPH</name>
<protein>
    <submittedName>
        <fullName evidence="1">Uncharacterized protein</fullName>
    </submittedName>
</protein>
<evidence type="ECO:0000313" key="1">
    <source>
        <dbReference type="EMBL" id="GEP12141.1"/>
    </source>
</evidence>
<dbReference type="EMBL" id="BJZV01000030">
    <property type="protein sequence ID" value="GEP12141.1"/>
    <property type="molecule type" value="Genomic_DNA"/>
</dbReference>
<proteinExistence type="predicted"/>
<keyword evidence="2" id="KW-1185">Reference proteome</keyword>
<evidence type="ECO:0000313" key="2">
    <source>
        <dbReference type="Proteomes" id="UP000321750"/>
    </source>
</evidence>
<dbReference type="RefSeq" id="WP_170246077.1">
    <property type="nucleotide sequence ID" value="NZ_BJZV01000030.1"/>
</dbReference>